<gene>
    <name evidence="3" type="ORF">IAC95_01325</name>
</gene>
<feature type="signal peptide" evidence="1">
    <location>
        <begin position="1"/>
        <end position="24"/>
    </location>
</feature>
<dbReference type="EMBL" id="DVHL01000012">
    <property type="protein sequence ID" value="HIR65518.1"/>
    <property type="molecule type" value="Genomic_DNA"/>
</dbReference>
<dbReference type="PROSITE" id="PS51257">
    <property type="entry name" value="PROKAR_LIPOPROTEIN"/>
    <property type="match status" value="1"/>
</dbReference>
<dbReference type="Gene3D" id="2.60.40.10">
    <property type="entry name" value="Immunoglobulins"/>
    <property type="match status" value="2"/>
</dbReference>
<feature type="chain" id="PRO_5038995041" evidence="1">
    <location>
        <begin position="25"/>
        <end position="1268"/>
    </location>
</feature>
<protein>
    <submittedName>
        <fullName evidence="3">DUF5011 domain-containing protein</fullName>
    </submittedName>
</protein>
<keyword evidence="1" id="KW-0732">Signal</keyword>
<dbReference type="Pfam" id="PF16403">
    <property type="entry name" value="Bact_surface_Ig-like"/>
    <property type="match status" value="2"/>
</dbReference>
<evidence type="ECO:0000313" key="4">
    <source>
        <dbReference type="Proteomes" id="UP000824200"/>
    </source>
</evidence>
<sequence>MKKTKLIVAVLLAVVMVLALGLVACDKHECEHVCSICGKCTDPDCTDPVCADKCPGHEVQHAAPQISVNPTEIEINAGDEIDLMFGVTVTDAEDDNPTLIIFDDDDFDADTEGVYTITYKATNKFGLEATATRTVTVNQALSALALEVRQNLLGEAKWEGVTISFKHSLYVELSADTDYDVARSGVFHNTSDGEIVLNVAGGYGCSAILTANGVVIEGRDGANSRLMNQQNPVRSSGVTTMEIDNEEVSVSSAFAQNMVIPAGGYAVVIQSGYAGTTADTDGRGFMNYNVIYAYGNVVRLLWVDEQQVITEYADQAPTISGTDTTVYAAISDASFTLNTEVLTGVTAKDDNGTFEISDDTAVTVTVVDDGGFDINTAGEYTVTISAADAQGNIATATRIVEVTEDVVEVKVNDNSIKMLPTSVAVDQDLTVVGKYLFIIFTPEYEGTINFSNGYGEAFVVDRFGKIVRIYDGVSAKYFDAENPTGIQDASKCTAAGYALEAFNSRQDGEYVVIAPNITGNVSRAFLYSNRTIGGQMALPGITFEAKTYTFTVGEKSFTAAEDKYAFNTAMTAATAPTYSMIVFNKSYPGEVTVNGYGAAVVVNQYGVLVKVYDGANVGFYDENGKASSVTFNGNNYATVAFSELEEGETLIIFPNDGTNGADSPRTFALGLRTDGSIGKTVTLTDVKFDEKPKDDKTIVIDDTSFTAAEGTWIYNGTVDASTASRYSMIIFDKSYDGQVETNSHGAAIVLDKYGTLVKIYDGANGGFYTVDGKSTDPLTFTTSNYATVAFSELEEGETLIIFPNDGTNGADSPRTFALSLRGVNGAKAYCGEVATLTGFAFEKVSVEIAVGEDTIEFNPEKVAINTTTATAADYDWYVFTTEFSGTLGFANGYGAAIVMDAENKIVRVYNGADGKYYDADNPTGTALASNDYLTTALASLKANEWMLVGVNNGANQAPRDFLRNHHTLGATVTMEEVSVPVADKAMMSVQVNGKIFYTTAIAVNQEVSNVANYDFAVYTYGASGVVVKNGWSEGFVVDSEGKVVRIYDGVNNRYFDAENASGIAGTDKFTIESLSLDAFLSLKQGEMLVIGLNGGLNSNQARSFLVGNRVVGASMSVSGIDVTPAAEAVQYYALTVGTKVWYQNGAQMAVDSAFDGTPAFAIYSYGYTGERYTGGYGVAFVMDSTGKVVRIYDGASGKYYDAENPTGIQDASKCTAAGYAQEAFASLAEGEWVLIAPNGGSTGNVARALLYGNRTVGLEVSYTLVATE</sequence>
<organism evidence="3 4">
    <name type="scientific">Candidatus Fimimonas gallinarum</name>
    <dbReference type="NCBI Taxonomy" id="2840821"/>
    <lineage>
        <taxon>Bacteria</taxon>
        <taxon>Pseudomonadati</taxon>
        <taxon>Myxococcota</taxon>
        <taxon>Myxococcia</taxon>
        <taxon>Myxococcales</taxon>
        <taxon>Cystobacterineae</taxon>
        <taxon>Myxococcaceae</taxon>
        <taxon>Myxococcaceae incertae sedis</taxon>
        <taxon>Candidatus Fimimonas</taxon>
    </lineage>
</organism>
<comment type="caution">
    <text evidence="3">The sequence shown here is derived from an EMBL/GenBank/DDBJ whole genome shotgun (WGS) entry which is preliminary data.</text>
</comment>
<evidence type="ECO:0000256" key="1">
    <source>
        <dbReference type="SAM" id="SignalP"/>
    </source>
</evidence>
<evidence type="ECO:0000313" key="3">
    <source>
        <dbReference type="EMBL" id="HIR65518.1"/>
    </source>
</evidence>
<reference evidence="3" key="2">
    <citation type="journal article" date="2021" name="PeerJ">
        <title>Extensive microbial diversity within the chicken gut microbiome revealed by metagenomics and culture.</title>
        <authorList>
            <person name="Gilroy R."/>
            <person name="Ravi A."/>
            <person name="Getino M."/>
            <person name="Pursley I."/>
            <person name="Horton D.L."/>
            <person name="Alikhan N.F."/>
            <person name="Baker D."/>
            <person name="Gharbi K."/>
            <person name="Hall N."/>
            <person name="Watson M."/>
            <person name="Adriaenssens E.M."/>
            <person name="Foster-Nyarko E."/>
            <person name="Jarju S."/>
            <person name="Secka A."/>
            <person name="Antonio M."/>
            <person name="Oren A."/>
            <person name="Chaudhuri R.R."/>
            <person name="La Ragione R."/>
            <person name="Hildebrand F."/>
            <person name="Pallen M.J."/>
        </authorList>
    </citation>
    <scope>NUCLEOTIDE SEQUENCE</scope>
    <source>
        <strain evidence="3">CHK121-14286</strain>
    </source>
</reference>
<feature type="domain" description="Pesticidal crystal protein Cry22Aa Ig-like" evidence="2">
    <location>
        <begin position="350"/>
        <end position="402"/>
    </location>
</feature>
<dbReference type="AlphaFoldDB" id="A0A9D1E2W2"/>
<name>A0A9D1E2W2_9BACT</name>
<dbReference type="InterPro" id="IPR013783">
    <property type="entry name" value="Ig-like_fold"/>
</dbReference>
<evidence type="ECO:0000259" key="2">
    <source>
        <dbReference type="Pfam" id="PF16403"/>
    </source>
</evidence>
<feature type="domain" description="Pesticidal crystal protein Cry22Aa Ig-like" evidence="2">
    <location>
        <begin position="72"/>
        <end position="137"/>
    </location>
</feature>
<accession>A0A9D1E2W2</accession>
<dbReference type="InterPro" id="IPR032179">
    <property type="entry name" value="Cry22Aa_Ig-like"/>
</dbReference>
<reference evidence="3" key="1">
    <citation type="submission" date="2020-10" db="EMBL/GenBank/DDBJ databases">
        <authorList>
            <person name="Gilroy R."/>
        </authorList>
    </citation>
    <scope>NUCLEOTIDE SEQUENCE</scope>
    <source>
        <strain evidence="3">CHK121-14286</strain>
    </source>
</reference>
<proteinExistence type="predicted"/>
<dbReference type="Proteomes" id="UP000824200">
    <property type="component" value="Unassembled WGS sequence"/>
</dbReference>